<evidence type="ECO:0000313" key="4">
    <source>
        <dbReference type="EMBL" id="GIH88129.1"/>
    </source>
</evidence>
<proteinExistence type="predicted"/>
<dbReference type="Gene3D" id="3.30.530.20">
    <property type="match status" value="1"/>
</dbReference>
<dbReference type="PANTHER" id="PTHR33824:SF7">
    <property type="entry name" value="POLYKETIDE CYCLASE_DEHYDRASE AND LIPID TRANSPORT SUPERFAMILY PROTEIN"/>
    <property type="match status" value="1"/>
</dbReference>
<dbReference type="PANTHER" id="PTHR33824">
    <property type="entry name" value="POLYKETIDE CYCLASE/DEHYDRASE AND LIPID TRANSPORT SUPERFAMILY PROTEIN"/>
    <property type="match status" value="1"/>
</dbReference>
<dbReference type="AlphaFoldDB" id="A0A8J3WFG1"/>
<comment type="caution">
    <text evidence="4">The sequence shown here is derived from an EMBL/GenBank/DDBJ whole genome shotgun (WGS) entry which is preliminary data.</text>
</comment>
<feature type="domain" description="Coenzyme Q-binding protein COQ10 START" evidence="3">
    <location>
        <begin position="152"/>
        <end position="275"/>
    </location>
</feature>
<keyword evidence="2" id="KW-0812">Transmembrane</keyword>
<name>A0A8J3WFG1_PLARO</name>
<accession>A0A8J3WFG1</accession>
<dbReference type="EMBL" id="BOOI01000075">
    <property type="protein sequence ID" value="GIH88129.1"/>
    <property type="molecule type" value="Genomic_DNA"/>
</dbReference>
<keyword evidence="2" id="KW-0472">Membrane</keyword>
<dbReference type="RefSeq" id="WP_189243758.1">
    <property type="nucleotide sequence ID" value="NZ_BMQP01000049.1"/>
</dbReference>
<organism evidence="4 5">
    <name type="scientific">Planobispora rosea</name>
    <dbReference type="NCBI Taxonomy" id="35762"/>
    <lineage>
        <taxon>Bacteria</taxon>
        <taxon>Bacillati</taxon>
        <taxon>Actinomycetota</taxon>
        <taxon>Actinomycetes</taxon>
        <taxon>Streptosporangiales</taxon>
        <taxon>Streptosporangiaceae</taxon>
        <taxon>Planobispora</taxon>
    </lineage>
</organism>
<dbReference type="SUPFAM" id="SSF55961">
    <property type="entry name" value="Bet v1-like"/>
    <property type="match status" value="1"/>
</dbReference>
<dbReference type="InterPro" id="IPR047137">
    <property type="entry name" value="ORF3"/>
</dbReference>
<dbReference type="Proteomes" id="UP000655044">
    <property type="component" value="Unassembled WGS sequence"/>
</dbReference>
<feature type="region of interest" description="Disordered" evidence="1">
    <location>
        <begin position="285"/>
        <end position="326"/>
    </location>
</feature>
<evidence type="ECO:0000256" key="2">
    <source>
        <dbReference type="SAM" id="Phobius"/>
    </source>
</evidence>
<evidence type="ECO:0000259" key="3">
    <source>
        <dbReference type="Pfam" id="PF03364"/>
    </source>
</evidence>
<keyword evidence="5" id="KW-1185">Reference proteome</keyword>
<protein>
    <recommendedName>
        <fullName evidence="3">Coenzyme Q-binding protein COQ10 START domain-containing protein</fullName>
    </recommendedName>
</protein>
<dbReference type="CDD" id="cd07817">
    <property type="entry name" value="SRPBCC_8"/>
    <property type="match status" value="1"/>
</dbReference>
<feature type="compositionally biased region" description="Low complexity" evidence="1">
    <location>
        <begin position="314"/>
        <end position="326"/>
    </location>
</feature>
<dbReference type="InterPro" id="IPR005031">
    <property type="entry name" value="COQ10_START"/>
</dbReference>
<keyword evidence="2" id="KW-1133">Transmembrane helix</keyword>
<dbReference type="Pfam" id="PF03364">
    <property type="entry name" value="Polyketide_cyc"/>
    <property type="match status" value="1"/>
</dbReference>
<dbReference type="InterPro" id="IPR023393">
    <property type="entry name" value="START-like_dom_sf"/>
</dbReference>
<evidence type="ECO:0000256" key="1">
    <source>
        <dbReference type="SAM" id="MobiDB-lite"/>
    </source>
</evidence>
<gene>
    <name evidence="4" type="ORF">Pro02_65370</name>
</gene>
<feature type="transmembrane region" description="Helical" evidence="2">
    <location>
        <begin position="12"/>
        <end position="34"/>
    </location>
</feature>
<evidence type="ECO:0000313" key="5">
    <source>
        <dbReference type="Proteomes" id="UP000655044"/>
    </source>
</evidence>
<sequence length="326" mass="35212">MSQERDRATDRLARMLGLVSMGLGVAQVAAPGAVSRLGGVDGSPRARALMPLAGARELLHAALLLGGRRPADRVWTRVAGDAMDLAALGRAVSGTQGDRRRRVMAATAVVLAVTALDVYTAARAARRRSRPGSPEVEQVARRGMNLHAAVTVNRPRREVYRRWRDVENLPGFMAHLESVSTTADGRSHWRARGPAGTAVTWNAKVVEDRPDELISWKSAGGVVGVTGSVRFADAPGGRGTEIHVDLSYRLPTGRAGLLLARLTGEHPEQQVRDDLRRFKQVMETGEVVRSEGSPEGTRALRQARQRPARPVPPVRSSVRASVRSAH</sequence>
<reference evidence="4" key="1">
    <citation type="submission" date="2021-01" db="EMBL/GenBank/DDBJ databases">
        <title>Whole genome shotgun sequence of Planobispora rosea NBRC 15558.</title>
        <authorList>
            <person name="Komaki H."/>
            <person name="Tamura T."/>
        </authorList>
    </citation>
    <scope>NUCLEOTIDE SEQUENCE</scope>
    <source>
        <strain evidence="4">NBRC 15558</strain>
    </source>
</reference>